<dbReference type="Pfam" id="PF00072">
    <property type="entry name" value="Response_reg"/>
    <property type="match status" value="1"/>
</dbReference>
<dbReference type="RefSeq" id="WP_386752957.1">
    <property type="nucleotide sequence ID" value="NZ_JBHSNM010000001.1"/>
</dbReference>
<protein>
    <submittedName>
        <fullName evidence="4">Response regulator</fullName>
    </submittedName>
</protein>
<sequence>MDHLAHTGNNVLIVEDEKLLAMMLEDLLMETGHRVVHAGSLGEALSLVEHQRFDAAILDINIGGQDVFPVAARLRELQTPFVFASATDVKQIGPEFRREPLIAKPYTIDQVQQSLDRMLAARV</sequence>
<organism evidence="4 5">
    <name type="scientific">Lysobacter yangpyeongensis</name>
    <dbReference type="NCBI Taxonomy" id="346182"/>
    <lineage>
        <taxon>Bacteria</taxon>
        <taxon>Pseudomonadati</taxon>
        <taxon>Pseudomonadota</taxon>
        <taxon>Gammaproteobacteria</taxon>
        <taxon>Lysobacterales</taxon>
        <taxon>Lysobacteraceae</taxon>
        <taxon>Lysobacter</taxon>
    </lineage>
</organism>
<dbReference type="PANTHER" id="PTHR44591">
    <property type="entry name" value="STRESS RESPONSE REGULATOR PROTEIN 1"/>
    <property type="match status" value="1"/>
</dbReference>
<dbReference type="SUPFAM" id="SSF52172">
    <property type="entry name" value="CheY-like"/>
    <property type="match status" value="1"/>
</dbReference>
<feature type="domain" description="Response regulatory" evidence="3">
    <location>
        <begin position="10"/>
        <end position="119"/>
    </location>
</feature>
<name>A0ABW0SJB5_9GAMM</name>
<evidence type="ECO:0000256" key="1">
    <source>
        <dbReference type="ARBA" id="ARBA00022553"/>
    </source>
</evidence>
<feature type="modified residue" description="4-aspartylphosphate" evidence="2">
    <location>
        <position position="59"/>
    </location>
</feature>
<proteinExistence type="predicted"/>
<dbReference type="Proteomes" id="UP001596036">
    <property type="component" value="Unassembled WGS sequence"/>
</dbReference>
<keyword evidence="5" id="KW-1185">Reference proteome</keyword>
<evidence type="ECO:0000256" key="2">
    <source>
        <dbReference type="PROSITE-ProRule" id="PRU00169"/>
    </source>
</evidence>
<evidence type="ECO:0000313" key="5">
    <source>
        <dbReference type="Proteomes" id="UP001596036"/>
    </source>
</evidence>
<dbReference type="InterPro" id="IPR001789">
    <property type="entry name" value="Sig_transdc_resp-reg_receiver"/>
</dbReference>
<dbReference type="SMART" id="SM00448">
    <property type="entry name" value="REC"/>
    <property type="match status" value="1"/>
</dbReference>
<keyword evidence="1 2" id="KW-0597">Phosphoprotein</keyword>
<reference evidence="5" key="1">
    <citation type="journal article" date="2019" name="Int. J. Syst. Evol. Microbiol.">
        <title>The Global Catalogue of Microorganisms (GCM) 10K type strain sequencing project: providing services to taxonomists for standard genome sequencing and annotation.</title>
        <authorList>
            <consortium name="The Broad Institute Genomics Platform"/>
            <consortium name="The Broad Institute Genome Sequencing Center for Infectious Disease"/>
            <person name="Wu L."/>
            <person name="Ma J."/>
        </authorList>
    </citation>
    <scope>NUCLEOTIDE SEQUENCE [LARGE SCALE GENOMIC DNA]</scope>
    <source>
        <strain evidence="5">KACC 11407</strain>
    </source>
</reference>
<gene>
    <name evidence="4" type="ORF">ACFPN1_03295</name>
</gene>
<dbReference type="PROSITE" id="PS50110">
    <property type="entry name" value="RESPONSE_REGULATORY"/>
    <property type="match status" value="1"/>
</dbReference>
<dbReference type="InterPro" id="IPR050595">
    <property type="entry name" value="Bact_response_regulator"/>
</dbReference>
<accession>A0ABW0SJB5</accession>
<evidence type="ECO:0000313" key="4">
    <source>
        <dbReference type="EMBL" id="MFC5569092.1"/>
    </source>
</evidence>
<evidence type="ECO:0000259" key="3">
    <source>
        <dbReference type="PROSITE" id="PS50110"/>
    </source>
</evidence>
<dbReference type="Gene3D" id="3.40.50.2300">
    <property type="match status" value="1"/>
</dbReference>
<dbReference type="PANTHER" id="PTHR44591:SF3">
    <property type="entry name" value="RESPONSE REGULATORY DOMAIN-CONTAINING PROTEIN"/>
    <property type="match status" value="1"/>
</dbReference>
<dbReference type="EMBL" id="JBHSNM010000001">
    <property type="protein sequence ID" value="MFC5569092.1"/>
    <property type="molecule type" value="Genomic_DNA"/>
</dbReference>
<dbReference type="InterPro" id="IPR011006">
    <property type="entry name" value="CheY-like_superfamily"/>
</dbReference>
<comment type="caution">
    <text evidence="4">The sequence shown here is derived from an EMBL/GenBank/DDBJ whole genome shotgun (WGS) entry which is preliminary data.</text>
</comment>